<dbReference type="InterPro" id="IPR011006">
    <property type="entry name" value="CheY-like_superfamily"/>
</dbReference>
<comment type="caution">
    <text evidence="10">The sequence shown here is derived from an EMBL/GenBank/DDBJ whole genome shotgun (WGS) entry which is preliminary data.</text>
</comment>
<keyword evidence="4 7" id="KW-0238">DNA-binding</keyword>
<dbReference type="InterPro" id="IPR016032">
    <property type="entry name" value="Sig_transdc_resp-reg_C-effctor"/>
</dbReference>
<organism evidence="10 11">
    <name type="scientific">Qipengyuania citrea LAMA 915</name>
    <dbReference type="NCBI Taxonomy" id="1306953"/>
    <lineage>
        <taxon>Bacteria</taxon>
        <taxon>Pseudomonadati</taxon>
        <taxon>Pseudomonadota</taxon>
        <taxon>Alphaproteobacteria</taxon>
        <taxon>Sphingomonadales</taxon>
        <taxon>Erythrobacteraceae</taxon>
        <taxon>Qipengyuania</taxon>
    </lineage>
</organism>
<evidence type="ECO:0000256" key="2">
    <source>
        <dbReference type="ARBA" id="ARBA00023012"/>
    </source>
</evidence>
<dbReference type="Gene3D" id="3.40.50.2300">
    <property type="match status" value="1"/>
</dbReference>
<feature type="DNA-binding region" description="OmpR/PhoB-type" evidence="7">
    <location>
        <begin position="140"/>
        <end position="238"/>
    </location>
</feature>
<name>A0A0L1KDP2_9SPHN</name>
<accession>A0A0L1KDP2</accession>
<proteinExistence type="predicted"/>
<evidence type="ECO:0000313" key="10">
    <source>
        <dbReference type="EMBL" id="KNH02180.1"/>
    </source>
</evidence>
<dbReference type="SUPFAM" id="SSF52172">
    <property type="entry name" value="CheY-like"/>
    <property type="match status" value="1"/>
</dbReference>
<dbReference type="PANTHER" id="PTHR48111">
    <property type="entry name" value="REGULATOR OF RPOS"/>
    <property type="match status" value="1"/>
</dbReference>
<dbReference type="EMBL" id="JYNE01000023">
    <property type="protein sequence ID" value="KNH02180.1"/>
    <property type="molecule type" value="Genomic_DNA"/>
</dbReference>
<keyword evidence="5" id="KW-0804">Transcription</keyword>
<dbReference type="PATRIC" id="fig|1306953.7.peg.2507"/>
<evidence type="ECO:0000256" key="3">
    <source>
        <dbReference type="ARBA" id="ARBA00023015"/>
    </source>
</evidence>
<protein>
    <submittedName>
        <fullName evidence="10">Phosphate regulon transcriptional regulatory protein PhoB (SphR)</fullName>
    </submittedName>
</protein>
<keyword evidence="2" id="KW-0902">Two-component regulatory system</keyword>
<evidence type="ECO:0000313" key="11">
    <source>
        <dbReference type="Proteomes" id="UP000037446"/>
    </source>
</evidence>
<dbReference type="InterPro" id="IPR001867">
    <property type="entry name" value="OmpR/PhoB-type_DNA-bd"/>
</dbReference>
<dbReference type="AlphaFoldDB" id="A0A0L1KDP2"/>
<dbReference type="Proteomes" id="UP000037446">
    <property type="component" value="Unassembled WGS sequence"/>
</dbReference>
<evidence type="ECO:0000259" key="9">
    <source>
        <dbReference type="PROSITE" id="PS51755"/>
    </source>
</evidence>
<dbReference type="PANTHER" id="PTHR48111:SF1">
    <property type="entry name" value="TWO-COMPONENT RESPONSE REGULATOR ORR33"/>
    <property type="match status" value="1"/>
</dbReference>
<evidence type="ECO:0000259" key="8">
    <source>
        <dbReference type="PROSITE" id="PS50110"/>
    </source>
</evidence>
<dbReference type="PROSITE" id="PS51755">
    <property type="entry name" value="OMPR_PHOB"/>
    <property type="match status" value="1"/>
</dbReference>
<dbReference type="Pfam" id="PF00486">
    <property type="entry name" value="Trans_reg_C"/>
    <property type="match status" value="1"/>
</dbReference>
<dbReference type="GO" id="GO:0005829">
    <property type="term" value="C:cytosol"/>
    <property type="evidence" value="ECO:0007669"/>
    <property type="project" value="TreeGrafter"/>
</dbReference>
<evidence type="ECO:0000256" key="1">
    <source>
        <dbReference type="ARBA" id="ARBA00022553"/>
    </source>
</evidence>
<dbReference type="InterPro" id="IPR036388">
    <property type="entry name" value="WH-like_DNA-bd_sf"/>
</dbReference>
<dbReference type="GO" id="GO:0006355">
    <property type="term" value="P:regulation of DNA-templated transcription"/>
    <property type="evidence" value="ECO:0007669"/>
    <property type="project" value="InterPro"/>
</dbReference>
<dbReference type="PROSITE" id="PS50110">
    <property type="entry name" value="RESPONSE_REGULATORY"/>
    <property type="match status" value="1"/>
</dbReference>
<evidence type="ECO:0000256" key="5">
    <source>
        <dbReference type="ARBA" id="ARBA00023163"/>
    </source>
</evidence>
<dbReference type="CDD" id="cd00383">
    <property type="entry name" value="trans_reg_C"/>
    <property type="match status" value="1"/>
</dbReference>
<dbReference type="InterPro" id="IPR039420">
    <property type="entry name" value="WalR-like"/>
</dbReference>
<gene>
    <name evidence="10" type="ORF">J121_2423</name>
</gene>
<dbReference type="Gene3D" id="1.10.10.10">
    <property type="entry name" value="Winged helix-like DNA-binding domain superfamily/Winged helix DNA-binding domain"/>
    <property type="match status" value="1"/>
</dbReference>
<dbReference type="GO" id="GO:0000156">
    <property type="term" value="F:phosphorelay response regulator activity"/>
    <property type="evidence" value="ECO:0007669"/>
    <property type="project" value="TreeGrafter"/>
</dbReference>
<dbReference type="GO" id="GO:0000976">
    <property type="term" value="F:transcription cis-regulatory region binding"/>
    <property type="evidence" value="ECO:0007669"/>
    <property type="project" value="TreeGrafter"/>
</dbReference>
<dbReference type="SMART" id="SM00862">
    <property type="entry name" value="Trans_reg_C"/>
    <property type="match status" value="1"/>
</dbReference>
<dbReference type="Pfam" id="PF00072">
    <property type="entry name" value="Response_reg"/>
    <property type="match status" value="1"/>
</dbReference>
<evidence type="ECO:0000256" key="6">
    <source>
        <dbReference type="PROSITE-ProRule" id="PRU00169"/>
    </source>
</evidence>
<evidence type="ECO:0000256" key="4">
    <source>
        <dbReference type="ARBA" id="ARBA00023125"/>
    </source>
</evidence>
<dbReference type="InterPro" id="IPR001789">
    <property type="entry name" value="Sig_transdc_resp-reg_receiver"/>
</dbReference>
<keyword evidence="1 6" id="KW-0597">Phosphoprotein</keyword>
<feature type="domain" description="Response regulatory" evidence="8">
    <location>
        <begin position="1"/>
        <end position="131"/>
    </location>
</feature>
<keyword evidence="3" id="KW-0805">Transcription regulation</keyword>
<feature type="domain" description="OmpR/PhoB-type" evidence="9">
    <location>
        <begin position="140"/>
        <end position="238"/>
    </location>
</feature>
<reference evidence="10" key="1">
    <citation type="submission" date="2015-02" db="EMBL/GenBank/DDBJ databases">
        <authorList>
            <person name="Chooi Y.-H."/>
        </authorList>
    </citation>
    <scope>NUCLEOTIDE SEQUENCE [LARGE SCALE GENOMIC DNA]</scope>
    <source>
        <strain evidence="10">LAMA 915</strain>
    </source>
</reference>
<dbReference type="SUPFAM" id="SSF46894">
    <property type="entry name" value="C-terminal effector domain of the bipartite response regulators"/>
    <property type="match status" value="1"/>
</dbReference>
<feature type="modified residue" description="4-aspartylphosphate" evidence="6">
    <location>
        <position position="64"/>
    </location>
</feature>
<sequence>MTAASLPPHWWGDGCVRTINIFLTDPMAGDLPDFENGDLCYAFARLYPDGPRRLVEGPVCAFVDWVMDDLSGLEMCRRLRSDPRMQDAHITIVLEEDDAQDKRRALRAGADDYITGPIDRTMVLDRVMALQMGGAQPRVNERLELGALLVDLAALQARWNGRALDLRPNEFRLLHFLAQNPDRVLSRGDLIAALGKQEPPIDERTVDVWVGRLRRALRKVGAGERVRTVRSLGYVYDSYD</sequence>
<dbReference type="GO" id="GO:0032993">
    <property type="term" value="C:protein-DNA complex"/>
    <property type="evidence" value="ECO:0007669"/>
    <property type="project" value="TreeGrafter"/>
</dbReference>
<evidence type="ECO:0000256" key="7">
    <source>
        <dbReference type="PROSITE-ProRule" id="PRU01091"/>
    </source>
</evidence>
<dbReference type="STRING" id="1306953.J121_2423"/>